<accession>A0A9P6DNI0</accession>
<dbReference type="AlphaFoldDB" id="A0A9P6DNI0"/>
<dbReference type="OrthoDB" id="3269726at2759"/>
<organism evidence="1 2">
    <name type="scientific">Hydnum rufescens UP504</name>
    <dbReference type="NCBI Taxonomy" id="1448309"/>
    <lineage>
        <taxon>Eukaryota</taxon>
        <taxon>Fungi</taxon>
        <taxon>Dikarya</taxon>
        <taxon>Basidiomycota</taxon>
        <taxon>Agaricomycotina</taxon>
        <taxon>Agaricomycetes</taxon>
        <taxon>Cantharellales</taxon>
        <taxon>Hydnaceae</taxon>
        <taxon>Hydnum</taxon>
    </lineage>
</organism>
<reference evidence="1" key="1">
    <citation type="journal article" date="2020" name="Nat. Commun.">
        <title>Large-scale genome sequencing of mycorrhizal fungi provides insights into the early evolution of symbiotic traits.</title>
        <authorList>
            <person name="Miyauchi S."/>
            <person name="Kiss E."/>
            <person name="Kuo A."/>
            <person name="Drula E."/>
            <person name="Kohler A."/>
            <person name="Sanchez-Garcia M."/>
            <person name="Morin E."/>
            <person name="Andreopoulos B."/>
            <person name="Barry K.W."/>
            <person name="Bonito G."/>
            <person name="Buee M."/>
            <person name="Carver A."/>
            <person name="Chen C."/>
            <person name="Cichocki N."/>
            <person name="Clum A."/>
            <person name="Culley D."/>
            <person name="Crous P.W."/>
            <person name="Fauchery L."/>
            <person name="Girlanda M."/>
            <person name="Hayes R.D."/>
            <person name="Keri Z."/>
            <person name="LaButti K."/>
            <person name="Lipzen A."/>
            <person name="Lombard V."/>
            <person name="Magnuson J."/>
            <person name="Maillard F."/>
            <person name="Murat C."/>
            <person name="Nolan M."/>
            <person name="Ohm R.A."/>
            <person name="Pangilinan J."/>
            <person name="Pereira M.F."/>
            <person name="Perotto S."/>
            <person name="Peter M."/>
            <person name="Pfister S."/>
            <person name="Riley R."/>
            <person name="Sitrit Y."/>
            <person name="Stielow J.B."/>
            <person name="Szollosi G."/>
            <person name="Zifcakova L."/>
            <person name="Stursova M."/>
            <person name="Spatafora J.W."/>
            <person name="Tedersoo L."/>
            <person name="Vaario L.M."/>
            <person name="Yamada A."/>
            <person name="Yan M."/>
            <person name="Wang P."/>
            <person name="Xu J."/>
            <person name="Bruns T."/>
            <person name="Baldrian P."/>
            <person name="Vilgalys R."/>
            <person name="Dunand C."/>
            <person name="Henrissat B."/>
            <person name="Grigoriev I.V."/>
            <person name="Hibbett D."/>
            <person name="Nagy L.G."/>
            <person name="Martin F.M."/>
        </authorList>
    </citation>
    <scope>NUCLEOTIDE SEQUENCE</scope>
    <source>
        <strain evidence="1">UP504</strain>
    </source>
</reference>
<protein>
    <submittedName>
        <fullName evidence="1">Uncharacterized protein</fullName>
    </submittedName>
</protein>
<comment type="caution">
    <text evidence="1">The sequence shown here is derived from an EMBL/GenBank/DDBJ whole genome shotgun (WGS) entry which is preliminary data.</text>
</comment>
<gene>
    <name evidence="1" type="ORF">BS47DRAFT_1397282</name>
</gene>
<evidence type="ECO:0000313" key="1">
    <source>
        <dbReference type="EMBL" id="KAF9509016.1"/>
    </source>
</evidence>
<dbReference type="EMBL" id="MU129045">
    <property type="protein sequence ID" value="KAF9509016.1"/>
    <property type="molecule type" value="Genomic_DNA"/>
</dbReference>
<name>A0A9P6DNI0_9AGAM</name>
<keyword evidence="2" id="KW-1185">Reference proteome</keyword>
<sequence>MDAVKRDGSESVDTISDVDSLSDLDKTSDTLAEVHCQGSDVDLSKIIKICFGIHRDDKAQRYTLQRFNCYFFSWTILVATARHAVLWETLPFDSPWETLSETLADTLSTKSADALIDMVSDAAVIAVMTMLPALKPLLSRAVSWRARLAWAMPNRLIRLALRIMLRTSVRQKIHTILQSRMQSTLLSALRPTLRSVLADLRVSTLRTTLWKDDVGDAMRDAAHRDVVTSILSATSRALPTIAITMEDVDALHSLVVAFAGRAAFESPRGDWRAPIMAAFNALMQASPCFSDHGVDGPITDDTRWDEAWNSIRDTVQEAAKAAIKDVEGKWGALWGGVMGEWVVAWEVTRPIMRETARGTINAMSSLANDALAYSVVNTLPDTHLRIAVRNMVPSRLRRVLKSKSIAGLADVTHSELQQFMVKLIREHSRVMGRYRLDSPAQVENDMREAMDRVWRTLVDLDGMGVSANDNRPVGVL</sequence>
<evidence type="ECO:0000313" key="2">
    <source>
        <dbReference type="Proteomes" id="UP000886523"/>
    </source>
</evidence>
<proteinExistence type="predicted"/>
<dbReference type="Proteomes" id="UP000886523">
    <property type="component" value="Unassembled WGS sequence"/>
</dbReference>